<evidence type="ECO:0000256" key="5">
    <source>
        <dbReference type="ARBA" id="ARBA00022801"/>
    </source>
</evidence>
<dbReference type="EC" id="3.5.4.33" evidence="8"/>
<reference evidence="10 11" key="1">
    <citation type="journal article" date="2017" name="ISME J.">
        <title>Potential for microbial H2 and metal transformations associated with novel bacteria and archaea in deep terrestrial subsurface sediments.</title>
        <authorList>
            <person name="Hernsdorf A.W."/>
            <person name="Amano Y."/>
            <person name="Miyakawa K."/>
            <person name="Ise K."/>
            <person name="Suzuki Y."/>
            <person name="Anantharaman K."/>
            <person name="Probst A."/>
            <person name="Burstein D."/>
            <person name="Thomas B.C."/>
            <person name="Banfield J.F."/>
        </authorList>
    </citation>
    <scope>NUCLEOTIDE SEQUENCE [LARGE SCALE GENOMIC DNA]</scope>
    <source>
        <strain evidence="10">HGW-Wallbacteria-1</strain>
    </source>
</reference>
<evidence type="ECO:0000256" key="8">
    <source>
        <dbReference type="HAMAP-Rule" id="MF_00972"/>
    </source>
</evidence>
<sequence>MREALDEARRAGEDGDVPVGCVVVMPELGIVGRGRNRREAEGNPLLHAEVMALNQAAGRQEGWRLSEATVYVTLEPCVMCAGAIVNARVRRLVYGALDPKAGGAASLYRICSDTRLNHRMEVVGGILREECSAVLRSFFEALRGK</sequence>
<dbReference type="GO" id="GO:0002100">
    <property type="term" value="P:tRNA wobble adenosine to inosine editing"/>
    <property type="evidence" value="ECO:0007669"/>
    <property type="project" value="UniProtKB-UniRule"/>
</dbReference>
<accession>A0A2N1PVI6</accession>
<name>A0A2N1PVI6_9BACT</name>
<dbReference type="CDD" id="cd01285">
    <property type="entry name" value="nucleoside_deaminase"/>
    <property type="match status" value="1"/>
</dbReference>
<evidence type="ECO:0000256" key="3">
    <source>
        <dbReference type="ARBA" id="ARBA00022694"/>
    </source>
</evidence>
<dbReference type="InterPro" id="IPR016193">
    <property type="entry name" value="Cytidine_deaminase-like"/>
</dbReference>
<dbReference type="PANTHER" id="PTHR11079">
    <property type="entry name" value="CYTOSINE DEAMINASE FAMILY MEMBER"/>
    <property type="match status" value="1"/>
</dbReference>
<gene>
    <name evidence="8" type="primary">tadA</name>
    <name evidence="10" type="ORF">CVV64_01800</name>
</gene>
<keyword evidence="3 8" id="KW-0819">tRNA processing</keyword>
<comment type="similarity">
    <text evidence="1">Belongs to the cytidine and deoxycytidylate deaminase family. ADAT2 subfamily.</text>
</comment>
<evidence type="ECO:0000256" key="2">
    <source>
        <dbReference type="ARBA" id="ARBA00011738"/>
    </source>
</evidence>
<feature type="binding site" evidence="8">
    <location>
        <position position="80"/>
    </location>
    <ligand>
        <name>Zn(2+)</name>
        <dbReference type="ChEBI" id="CHEBI:29105"/>
        <note>catalytic</note>
    </ligand>
</feature>
<feature type="binding site" evidence="8">
    <location>
        <position position="47"/>
    </location>
    <ligand>
        <name>Zn(2+)</name>
        <dbReference type="ChEBI" id="CHEBI:29105"/>
        <note>catalytic</note>
    </ligand>
</feature>
<dbReference type="EMBL" id="PGXC01000001">
    <property type="protein sequence ID" value="PKK92347.1"/>
    <property type="molecule type" value="Genomic_DNA"/>
</dbReference>
<dbReference type="AlphaFoldDB" id="A0A2N1PVI6"/>
<comment type="catalytic activity">
    <reaction evidence="7 8">
        <text>adenosine(34) in tRNA + H2O + H(+) = inosine(34) in tRNA + NH4(+)</text>
        <dbReference type="Rhea" id="RHEA:43168"/>
        <dbReference type="Rhea" id="RHEA-COMP:10373"/>
        <dbReference type="Rhea" id="RHEA-COMP:10374"/>
        <dbReference type="ChEBI" id="CHEBI:15377"/>
        <dbReference type="ChEBI" id="CHEBI:15378"/>
        <dbReference type="ChEBI" id="CHEBI:28938"/>
        <dbReference type="ChEBI" id="CHEBI:74411"/>
        <dbReference type="ChEBI" id="CHEBI:82852"/>
        <dbReference type="EC" id="3.5.4.33"/>
    </reaction>
</comment>
<comment type="caution">
    <text evidence="10">The sequence shown here is derived from an EMBL/GenBank/DDBJ whole genome shotgun (WGS) entry which is preliminary data.</text>
</comment>
<feature type="domain" description="CMP/dCMP-type deaminase" evidence="9">
    <location>
        <begin position="1"/>
        <end position="123"/>
    </location>
</feature>
<proteinExistence type="inferred from homology"/>
<evidence type="ECO:0000259" key="9">
    <source>
        <dbReference type="PROSITE" id="PS51747"/>
    </source>
</evidence>
<dbReference type="InterPro" id="IPR016192">
    <property type="entry name" value="APOBEC/CMP_deaminase_Zn-bd"/>
</dbReference>
<dbReference type="GO" id="GO:0008270">
    <property type="term" value="F:zinc ion binding"/>
    <property type="evidence" value="ECO:0007669"/>
    <property type="project" value="UniProtKB-UniRule"/>
</dbReference>
<dbReference type="PROSITE" id="PS51747">
    <property type="entry name" value="CYT_DCMP_DEAMINASES_2"/>
    <property type="match status" value="1"/>
</dbReference>
<dbReference type="GO" id="GO:0052717">
    <property type="term" value="F:tRNA-specific adenosine-34 deaminase activity"/>
    <property type="evidence" value="ECO:0007669"/>
    <property type="project" value="UniProtKB-UniRule"/>
</dbReference>
<dbReference type="Gene3D" id="3.40.140.10">
    <property type="entry name" value="Cytidine Deaminase, domain 2"/>
    <property type="match status" value="1"/>
</dbReference>
<feature type="binding site" evidence="8">
    <location>
        <position position="77"/>
    </location>
    <ligand>
        <name>Zn(2+)</name>
        <dbReference type="ChEBI" id="CHEBI:29105"/>
        <note>catalytic</note>
    </ligand>
</feature>
<keyword evidence="4 8" id="KW-0479">Metal-binding</keyword>
<dbReference type="Pfam" id="PF00383">
    <property type="entry name" value="dCMP_cyt_deam_1"/>
    <property type="match status" value="1"/>
</dbReference>
<dbReference type="InterPro" id="IPR002125">
    <property type="entry name" value="CMP_dCMP_dom"/>
</dbReference>
<dbReference type="Proteomes" id="UP000233256">
    <property type="component" value="Unassembled WGS sequence"/>
</dbReference>
<evidence type="ECO:0000256" key="1">
    <source>
        <dbReference type="ARBA" id="ARBA00010669"/>
    </source>
</evidence>
<protein>
    <recommendedName>
        <fullName evidence="8">tRNA-specific adenosine deaminase</fullName>
        <ecNumber evidence="8">3.5.4.33</ecNumber>
    </recommendedName>
</protein>
<dbReference type="PANTHER" id="PTHR11079:SF202">
    <property type="entry name" value="TRNA-SPECIFIC ADENOSINE DEAMINASE"/>
    <property type="match status" value="1"/>
</dbReference>
<dbReference type="NCBIfam" id="NF008113">
    <property type="entry name" value="PRK10860.1"/>
    <property type="match status" value="1"/>
</dbReference>
<dbReference type="SUPFAM" id="SSF53927">
    <property type="entry name" value="Cytidine deaminase-like"/>
    <property type="match status" value="1"/>
</dbReference>
<evidence type="ECO:0000313" key="10">
    <source>
        <dbReference type="EMBL" id="PKK92347.1"/>
    </source>
</evidence>
<evidence type="ECO:0000256" key="4">
    <source>
        <dbReference type="ARBA" id="ARBA00022723"/>
    </source>
</evidence>
<evidence type="ECO:0000313" key="11">
    <source>
        <dbReference type="Proteomes" id="UP000233256"/>
    </source>
</evidence>
<dbReference type="HAMAP" id="MF_00972">
    <property type="entry name" value="tRNA_aden_deaminase"/>
    <property type="match status" value="1"/>
</dbReference>
<comment type="cofactor">
    <cofactor evidence="8">
        <name>Zn(2+)</name>
        <dbReference type="ChEBI" id="CHEBI:29105"/>
    </cofactor>
    <text evidence="8">Binds 1 zinc ion per subunit.</text>
</comment>
<organism evidence="10 11">
    <name type="scientific">Candidatus Wallbacteria bacterium HGW-Wallbacteria-1</name>
    <dbReference type="NCBI Taxonomy" id="2013854"/>
    <lineage>
        <taxon>Bacteria</taxon>
        <taxon>Candidatus Walliibacteriota</taxon>
    </lineage>
</organism>
<keyword evidence="6 8" id="KW-0862">Zinc</keyword>
<keyword evidence="5 8" id="KW-0378">Hydrolase</keyword>
<feature type="active site" description="Proton donor" evidence="8">
    <location>
        <position position="49"/>
    </location>
</feature>
<comment type="function">
    <text evidence="8">Catalyzes the deamination of adenosine to inosine at the wobble position 34 of tRNA(Arg2).</text>
</comment>
<evidence type="ECO:0000256" key="6">
    <source>
        <dbReference type="ARBA" id="ARBA00022833"/>
    </source>
</evidence>
<dbReference type="InterPro" id="IPR028883">
    <property type="entry name" value="tRNA_aden_deaminase"/>
</dbReference>
<evidence type="ECO:0000256" key="7">
    <source>
        <dbReference type="ARBA" id="ARBA00048045"/>
    </source>
</evidence>
<dbReference type="FunFam" id="3.40.140.10:FF:000005">
    <property type="entry name" value="tRNA-specific adenosine deaminase"/>
    <property type="match status" value="1"/>
</dbReference>
<dbReference type="PROSITE" id="PS00903">
    <property type="entry name" value="CYT_DCMP_DEAMINASES_1"/>
    <property type="match status" value="1"/>
</dbReference>
<comment type="subunit">
    <text evidence="2 8">Homodimer.</text>
</comment>